<dbReference type="RefSeq" id="WP_234866437.1">
    <property type="nucleotide sequence ID" value="NZ_JAKEVY010000003.1"/>
</dbReference>
<evidence type="ECO:0000259" key="1">
    <source>
        <dbReference type="Pfam" id="PF19780"/>
    </source>
</evidence>
<sequence>MNLHSILLLTFFFKLDADPFDQLKQLEGCWQRTGTSVPEFEEWKIRDSFSMVGRMYKVKEGDTMVSEEILLIKKQQQVFYQAKTFNQPEQERVSFRLTGYQNGSYVFENPKHDYPRRIVYSFKGLDSLHAWIDAGDSKASTRVDFHFKRVK</sequence>
<keyword evidence="3" id="KW-1185">Reference proteome</keyword>
<reference evidence="2 3" key="1">
    <citation type="submission" date="2022-01" db="EMBL/GenBank/DDBJ databases">
        <title>Flavihumibacter sp. nov., isolated from sediment of a river.</title>
        <authorList>
            <person name="Liu H."/>
        </authorList>
    </citation>
    <scope>NUCLEOTIDE SEQUENCE [LARGE SCALE GENOMIC DNA]</scope>
    <source>
        <strain evidence="2 3">RY-1</strain>
    </source>
</reference>
<name>A0ABS9BIE5_9BACT</name>
<protein>
    <submittedName>
        <fullName evidence="2">DUF6265 family protein</fullName>
    </submittedName>
</protein>
<dbReference type="InterPro" id="IPR046232">
    <property type="entry name" value="DUF6265"/>
</dbReference>
<dbReference type="Proteomes" id="UP001200145">
    <property type="component" value="Unassembled WGS sequence"/>
</dbReference>
<feature type="domain" description="DUF6265" evidence="1">
    <location>
        <begin position="26"/>
        <end position="133"/>
    </location>
</feature>
<organism evidence="2 3">
    <name type="scientific">Flavihumibacter fluminis</name>
    <dbReference type="NCBI Taxonomy" id="2909236"/>
    <lineage>
        <taxon>Bacteria</taxon>
        <taxon>Pseudomonadati</taxon>
        <taxon>Bacteroidota</taxon>
        <taxon>Chitinophagia</taxon>
        <taxon>Chitinophagales</taxon>
        <taxon>Chitinophagaceae</taxon>
        <taxon>Flavihumibacter</taxon>
    </lineage>
</organism>
<proteinExistence type="predicted"/>
<comment type="caution">
    <text evidence="2">The sequence shown here is derived from an EMBL/GenBank/DDBJ whole genome shotgun (WGS) entry which is preliminary data.</text>
</comment>
<dbReference type="EMBL" id="JAKEVY010000003">
    <property type="protein sequence ID" value="MCF1715484.1"/>
    <property type="molecule type" value="Genomic_DNA"/>
</dbReference>
<gene>
    <name evidence="2" type="ORF">L0U88_12680</name>
</gene>
<evidence type="ECO:0000313" key="3">
    <source>
        <dbReference type="Proteomes" id="UP001200145"/>
    </source>
</evidence>
<accession>A0ABS9BIE5</accession>
<evidence type="ECO:0000313" key="2">
    <source>
        <dbReference type="EMBL" id="MCF1715484.1"/>
    </source>
</evidence>
<dbReference type="Pfam" id="PF19780">
    <property type="entry name" value="DUF6265"/>
    <property type="match status" value="1"/>
</dbReference>